<dbReference type="SUPFAM" id="SSF54843">
    <property type="entry name" value="Ribosomal protein L22"/>
    <property type="match status" value="1"/>
</dbReference>
<feature type="compositionally biased region" description="Basic and acidic residues" evidence="11">
    <location>
        <begin position="138"/>
        <end position="152"/>
    </location>
</feature>
<keyword evidence="3 7" id="KW-0694">RNA-binding</keyword>
<dbReference type="GO" id="GO:0006412">
    <property type="term" value="P:translation"/>
    <property type="evidence" value="ECO:0007669"/>
    <property type="project" value="UniProtKB-UniRule"/>
</dbReference>
<comment type="subunit">
    <text evidence="7 9">Part of the 50S ribosomal subunit.</text>
</comment>
<dbReference type="HAMAP" id="MF_01331_B">
    <property type="entry name" value="Ribosomal_uL22_B"/>
    <property type="match status" value="1"/>
</dbReference>
<evidence type="ECO:0000256" key="8">
    <source>
        <dbReference type="RuleBase" id="RU004005"/>
    </source>
</evidence>
<dbReference type="GO" id="GO:0022625">
    <property type="term" value="C:cytosolic large ribosomal subunit"/>
    <property type="evidence" value="ECO:0007669"/>
    <property type="project" value="TreeGrafter"/>
</dbReference>
<dbReference type="EMBL" id="KT007036">
    <property type="protein sequence ID" value="AKQ04353.1"/>
    <property type="molecule type" value="Genomic_DNA"/>
</dbReference>
<evidence type="ECO:0000256" key="1">
    <source>
        <dbReference type="ARBA" id="ARBA00009451"/>
    </source>
</evidence>
<gene>
    <name evidence="7" type="primary">rplV</name>
</gene>
<dbReference type="PANTHER" id="PTHR13501">
    <property type="entry name" value="CHLOROPLAST 50S RIBOSOMAL PROTEIN L22-RELATED"/>
    <property type="match status" value="1"/>
</dbReference>
<reference evidence="12" key="1">
    <citation type="journal article" date="2015" name="ISME J.">
        <title>Aquifer environment selects for microbial species cohorts in sediment and groundwater.</title>
        <authorList>
            <person name="Hug L.A."/>
            <person name="Thomas B.C."/>
            <person name="Brown C.T."/>
            <person name="Frischkorn K.R."/>
            <person name="Williams K.H."/>
            <person name="Tringe S.G."/>
            <person name="Banfield J.F."/>
        </authorList>
    </citation>
    <scope>NUCLEOTIDE SEQUENCE</scope>
</reference>
<dbReference type="InterPro" id="IPR036394">
    <property type="entry name" value="Ribosomal_uL22_sf"/>
</dbReference>
<dbReference type="GO" id="GO:0003735">
    <property type="term" value="F:structural constituent of ribosome"/>
    <property type="evidence" value="ECO:0007669"/>
    <property type="project" value="InterPro"/>
</dbReference>
<evidence type="ECO:0000256" key="4">
    <source>
        <dbReference type="ARBA" id="ARBA00022980"/>
    </source>
</evidence>
<dbReference type="InterPro" id="IPR001063">
    <property type="entry name" value="Ribosomal_uL22"/>
</dbReference>
<dbReference type="AlphaFoldDB" id="A0A0H4T8Z7"/>
<sequence length="152" mass="17170">MEFITIQKYIRTSPRKLKLVADMVKDMPPAKAVERLPFIGKRAAEPLSKAVKTALANAKQKGVNDTELVFKEIQINQGPKMKRWRAASRGRAKPYVRIMSHIRVVLETKETGKIAETKKLKVKAGAEKTKVKNQKSKTKTENVKKSKTEGKK</sequence>
<evidence type="ECO:0000313" key="12">
    <source>
        <dbReference type="EMBL" id="AKQ04353.1"/>
    </source>
</evidence>
<feature type="compositionally biased region" description="Basic and acidic residues" evidence="11">
    <location>
        <begin position="121"/>
        <end position="130"/>
    </location>
</feature>
<evidence type="ECO:0000256" key="10">
    <source>
        <dbReference type="RuleBase" id="RU004008"/>
    </source>
</evidence>
<organism evidence="12">
    <name type="scientific">uncultured Microgenomates bacterium Rifle_16ft_4_minimus_5036</name>
    <dbReference type="NCBI Taxonomy" id="1665119"/>
    <lineage>
        <taxon>Bacteria</taxon>
        <taxon>Candidatus Microgenomatota</taxon>
        <taxon>environmental samples</taxon>
    </lineage>
</organism>
<comment type="similarity">
    <text evidence="1 7 8">Belongs to the universal ribosomal protein uL22 family.</text>
</comment>
<evidence type="ECO:0000256" key="11">
    <source>
        <dbReference type="SAM" id="MobiDB-lite"/>
    </source>
</evidence>
<accession>A0A0H4T8Z7</accession>
<dbReference type="GO" id="GO:0019843">
    <property type="term" value="F:rRNA binding"/>
    <property type="evidence" value="ECO:0007669"/>
    <property type="project" value="UniProtKB-UniRule"/>
</dbReference>
<keyword evidence="2 7" id="KW-0699">rRNA-binding</keyword>
<comment type="function">
    <text evidence="7 10">This protein binds specifically to 23S rRNA; its binding is stimulated by other ribosomal proteins, e.g., L4, L17, and L20. It is important during the early stages of 50S assembly. It makes multiple contacts with different domains of the 23S rRNA in the assembled 50S subunit and ribosome.</text>
</comment>
<dbReference type="InterPro" id="IPR047867">
    <property type="entry name" value="Ribosomal_uL22_bac/org-type"/>
</dbReference>
<comment type="function">
    <text evidence="7">The globular domain of the protein is located near the polypeptide exit tunnel on the outside of the subunit, while an extended beta-hairpin is found that lines the wall of the exit tunnel in the center of the 70S ribosome.</text>
</comment>
<evidence type="ECO:0000256" key="3">
    <source>
        <dbReference type="ARBA" id="ARBA00022884"/>
    </source>
</evidence>
<keyword evidence="5 7" id="KW-0687">Ribonucleoprotein</keyword>
<name>A0A0H4T8Z7_9BACT</name>
<evidence type="ECO:0000256" key="2">
    <source>
        <dbReference type="ARBA" id="ARBA00022730"/>
    </source>
</evidence>
<keyword evidence="4 7" id="KW-0689">Ribosomal protein</keyword>
<dbReference type="CDD" id="cd00336">
    <property type="entry name" value="Ribosomal_L22"/>
    <property type="match status" value="1"/>
</dbReference>
<dbReference type="InterPro" id="IPR005727">
    <property type="entry name" value="Ribosomal_uL22_bac/chlpt-type"/>
</dbReference>
<evidence type="ECO:0000256" key="9">
    <source>
        <dbReference type="RuleBase" id="RU004006"/>
    </source>
</evidence>
<evidence type="ECO:0000256" key="7">
    <source>
        <dbReference type="HAMAP-Rule" id="MF_01331"/>
    </source>
</evidence>
<feature type="region of interest" description="Disordered" evidence="11">
    <location>
        <begin position="121"/>
        <end position="152"/>
    </location>
</feature>
<evidence type="ECO:0000256" key="6">
    <source>
        <dbReference type="ARBA" id="ARBA00035207"/>
    </source>
</evidence>
<dbReference type="Pfam" id="PF00237">
    <property type="entry name" value="Ribosomal_L22"/>
    <property type="match status" value="1"/>
</dbReference>
<proteinExistence type="inferred from homology"/>
<dbReference type="PANTHER" id="PTHR13501:SF8">
    <property type="entry name" value="LARGE RIBOSOMAL SUBUNIT PROTEIN UL22M"/>
    <property type="match status" value="1"/>
</dbReference>
<protein>
    <recommendedName>
        <fullName evidence="6 7">Large ribosomal subunit protein uL22</fullName>
    </recommendedName>
</protein>
<dbReference type="Gene3D" id="3.90.470.10">
    <property type="entry name" value="Ribosomal protein L22/L17"/>
    <property type="match status" value="1"/>
</dbReference>
<evidence type="ECO:0000256" key="5">
    <source>
        <dbReference type="ARBA" id="ARBA00023274"/>
    </source>
</evidence>